<dbReference type="Proteomes" id="UP000767446">
    <property type="component" value="Unassembled WGS sequence"/>
</dbReference>
<protein>
    <submittedName>
        <fullName evidence="1">AAA family ATPase</fullName>
    </submittedName>
</protein>
<dbReference type="SUPFAM" id="SSF52540">
    <property type="entry name" value="P-loop containing nucleoside triphosphate hydrolases"/>
    <property type="match status" value="1"/>
</dbReference>
<dbReference type="EMBL" id="JADQBC010000012">
    <property type="protein sequence ID" value="MBR8826842.1"/>
    <property type="molecule type" value="Genomic_DNA"/>
</dbReference>
<sequence>MNKDEELLKVTFAQLYGQHQAVELLKSAIINNRLAPGYLFAGPAGIGKGLAAKCFSQLLMGDNPLNKKRLQAGNHPDFLWVMPTYLHQGQLLTPTEATAAGLKRKAPPQIRIEQVREITQFLSSTPLEAPRAVVVIEDAQKMAESAANALLKTLEEPGKATIILIAPGSDSLLPTLVSRCQRIPFYRLNEGEMKRVLQEKGYEEILTHRELLMMAAGSPGEAIASFTQLQAMPPILLEKFKKVPSNPHDALTLAKEVDKTLDTEAQLWLIEYLQHFYWEKMQKKEIIEQLEKARQCLLSYVQPRLVWECTLLAVIQ</sequence>
<comment type="caution">
    <text evidence="1">The sequence shown here is derived from an EMBL/GenBank/DDBJ whole genome shotgun (WGS) entry which is preliminary data.</text>
</comment>
<name>A0A941JSI0_9CHRO</name>
<proteinExistence type="predicted"/>
<dbReference type="NCBIfam" id="NF005638">
    <property type="entry name" value="PRK07399.1"/>
    <property type="match status" value="1"/>
</dbReference>
<dbReference type="PANTHER" id="PTHR11669">
    <property type="entry name" value="REPLICATION FACTOR C / DNA POLYMERASE III GAMMA-TAU SUBUNIT"/>
    <property type="match status" value="1"/>
</dbReference>
<dbReference type="InterPro" id="IPR027417">
    <property type="entry name" value="P-loop_NTPase"/>
</dbReference>
<dbReference type="PANTHER" id="PTHR11669:SF8">
    <property type="entry name" value="DNA POLYMERASE III SUBUNIT DELTA"/>
    <property type="match status" value="1"/>
</dbReference>
<dbReference type="Gene3D" id="3.40.50.300">
    <property type="entry name" value="P-loop containing nucleotide triphosphate hydrolases"/>
    <property type="match status" value="1"/>
</dbReference>
<dbReference type="InterPro" id="IPR050238">
    <property type="entry name" value="DNA_Rep/Repair_Clamp_Loader"/>
</dbReference>
<accession>A0A941JSI0</accession>
<reference evidence="1" key="1">
    <citation type="submission" date="2021-02" db="EMBL/GenBank/DDBJ databases">
        <title>Metagenome analyses of Stigonema ocellatum DSM 106950, Chlorogloea purpurea SAG 13.99 and Gomphosphaeria aponina DSM 107014.</title>
        <authorList>
            <person name="Marter P."/>
            <person name="Huang S."/>
        </authorList>
    </citation>
    <scope>NUCLEOTIDE SEQUENCE</scope>
    <source>
        <strain evidence="1">JP213</strain>
    </source>
</reference>
<dbReference type="Pfam" id="PF13177">
    <property type="entry name" value="DNA_pol3_delta2"/>
    <property type="match status" value="1"/>
</dbReference>
<dbReference type="AlphaFoldDB" id="A0A941JSI0"/>
<evidence type="ECO:0000313" key="1">
    <source>
        <dbReference type="EMBL" id="MBR8826842.1"/>
    </source>
</evidence>
<gene>
    <name evidence="1" type="ORF">DSM107014_02885</name>
</gene>
<organism evidence="1 2">
    <name type="scientific">Gomphosphaeria aponina SAG 52.96 = DSM 107014</name>
    <dbReference type="NCBI Taxonomy" id="1521640"/>
    <lineage>
        <taxon>Bacteria</taxon>
        <taxon>Bacillati</taxon>
        <taxon>Cyanobacteriota</taxon>
        <taxon>Cyanophyceae</taxon>
        <taxon>Oscillatoriophycideae</taxon>
        <taxon>Chroococcales</taxon>
        <taxon>Gomphosphaeriaceae</taxon>
        <taxon>Gomphosphaeria</taxon>
    </lineage>
</organism>
<dbReference type="GO" id="GO:0006261">
    <property type="term" value="P:DNA-templated DNA replication"/>
    <property type="evidence" value="ECO:0007669"/>
    <property type="project" value="TreeGrafter"/>
</dbReference>
<evidence type="ECO:0000313" key="2">
    <source>
        <dbReference type="Proteomes" id="UP000767446"/>
    </source>
</evidence>